<evidence type="ECO:0000256" key="2">
    <source>
        <dbReference type="SAM" id="MobiDB-lite"/>
    </source>
</evidence>
<proteinExistence type="predicted"/>
<dbReference type="AlphaFoldDB" id="A0A2P5VW02"/>
<evidence type="ECO:0000256" key="1">
    <source>
        <dbReference type="SAM" id="Coils"/>
    </source>
</evidence>
<gene>
    <name evidence="3" type="ORF">GOBAR_AA37693</name>
</gene>
<protein>
    <submittedName>
        <fullName evidence="3">Uncharacterized protein</fullName>
    </submittedName>
</protein>
<dbReference type="Proteomes" id="UP000239757">
    <property type="component" value="Unassembled WGS sequence"/>
</dbReference>
<evidence type="ECO:0000313" key="3">
    <source>
        <dbReference type="EMBL" id="PPR83020.1"/>
    </source>
</evidence>
<feature type="compositionally biased region" description="Acidic residues" evidence="2">
    <location>
        <begin position="467"/>
        <end position="477"/>
    </location>
</feature>
<dbReference type="EMBL" id="KZ670563">
    <property type="protein sequence ID" value="PPR83020.1"/>
    <property type="molecule type" value="Genomic_DNA"/>
</dbReference>
<feature type="region of interest" description="Disordered" evidence="2">
    <location>
        <begin position="466"/>
        <end position="497"/>
    </location>
</feature>
<organism evidence="3 4">
    <name type="scientific">Gossypium barbadense</name>
    <name type="common">Sea Island cotton</name>
    <name type="synonym">Hibiscus barbadensis</name>
    <dbReference type="NCBI Taxonomy" id="3634"/>
    <lineage>
        <taxon>Eukaryota</taxon>
        <taxon>Viridiplantae</taxon>
        <taxon>Streptophyta</taxon>
        <taxon>Embryophyta</taxon>
        <taxon>Tracheophyta</taxon>
        <taxon>Spermatophyta</taxon>
        <taxon>Magnoliopsida</taxon>
        <taxon>eudicotyledons</taxon>
        <taxon>Gunneridae</taxon>
        <taxon>Pentapetalae</taxon>
        <taxon>rosids</taxon>
        <taxon>malvids</taxon>
        <taxon>Malvales</taxon>
        <taxon>Malvaceae</taxon>
        <taxon>Malvoideae</taxon>
        <taxon>Gossypium</taxon>
    </lineage>
</organism>
<feature type="coiled-coil region" evidence="1">
    <location>
        <begin position="13"/>
        <end position="40"/>
    </location>
</feature>
<accession>A0A2P5VW02</accession>
<keyword evidence="1" id="KW-0175">Coiled coil</keyword>
<name>A0A2P5VW02_GOSBA</name>
<dbReference type="OrthoDB" id="1001782at2759"/>
<sequence>MLTKFISVSETHFQNTETALKNQQAIIQRLETQIGSLSSNTKSNLREQINAITIQDEEGLVAPEPEHRQETVGSKALSQMPNAVKFLKELLKNKRKLDEASHVELDAETILKNLHELCSSNNKGPIYEERRLKIEELGELQTQKLRTLDKPKPSQDKLNISPNKLKVGDKVLLDAADPRITTSEPNEEIPLTVLSIFPYGTVKLNHSKFENFKENNTSLKPYIDKVNSRDEELGKIVNQHGRETLPCCETVGGPVKLARAFDTPVPNPRGRHYQPNMCVGYHTWAWEKRMKYTMSSSSGKKTAIPVLKKKKGAASSSSPTAEIRHPFLEFPLGPQEELFQTLWGRPLVRALLTTNPWGLFFEIVELTYLELTLELCSTFHLQTVMTNFNDPGTVQFCLGGLERGHLYRALCDSTGLELRAPQHSSTIILLHSHRPDVPTGHPEQLSMRMIEKRRGTYPLQYRLVQSTEEEDPEDITDDVPPRHDDSPSQPPPIYRPVHMAASYSDISERLTQFEQ</sequence>
<reference evidence="3 4" key="1">
    <citation type="submission" date="2015-01" db="EMBL/GenBank/DDBJ databases">
        <title>Genome of allotetraploid Gossypium barbadense reveals genomic plasticity and fiber elongation in cotton evolution.</title>
        <authorList>
            <person name="Chen X."/>
            <person name="Liu X."/>
            <person name="Zhao B."/>
            <person name="Zheng H."/>
            <person name="Hu Y."/>
            <person name="Lu G."/>
            <person name="Yang C."/>
            <person name="Chen J."/>
            <person name="Shan C."/>
            <person name="Zhang L."/>
            <person name="Zhou Y."/>
            <person name="Wang L."/>
            <person name="Guo W."/>
            <person name="Bai Y."/>
            <person name="Ruan J."/>
            <person name="Shangguan X."/>
            <person name="Mao Y."/>
            <person name="Jiang J."/>
            <person name="Zhu Y."/>
            <person name="Lei J."/>
            <person name="Kang H."/>
            <person name="Chen S."/>
            <person name="He X."/>
            <person name="Wang R."/>
            <person name="Wang Y."/>
            <person name="Chen J."/>
            <person name="Wang L."/>
            <person name="Yu S."/>
            <person name="Wang B."/>
            <person name="Wei J."/>
            <person name="Song S."/>
            <person name="Lu X."/>
            <person name="Gao Z."/>
            <person name="Gu W."/>
            <person name="Deng X."/>
            <person name="Ma D."/>
            <person name="Wang S."/>
            <person name="Liang W."/>
            <person name="Fang L."/>
            <person name="Cai C."/>
            <person name="Zhu X."/>
            <person name="Zhou B."/>
            <person name="Zhang Y."/>
            <person name="Chen Z."/>
            <person name="Xu S."/>
            <person name="Zhu R."/>
            <person name="Wang S."/>
            <person name="Zhang T."/>
            <person name="Zhao G."/>
        </authorList>
    </citation>
    <scope>NUCLEOTIDE SEQUENCE [LARGE SCALE GENOMIC DNA]</scope>
    <source>
        <strain evidence="4">cv. Xinhai21</strain>
        <tissue evidence="3">Leaf</tissue>
    </source>
</reference>
<evidence type="ECO:0000313" key="4">
    <source>
        <dbReference type="Proteomes" id="UP000239757"/>
    </source>
</evidence>